<comment type="similarity">
    <text evidence="1">Belongs to the Gfa family.</text>
</comment>
<dbReference type="PANTHER" id="PTHR33337">
    <property type="entry name" value="GFA DOMAIN-CONTAINING PROTEIN"/>
    <property type="match status" value="1"/>
</dbReference>
<protein>
    <submittedName>
        <fullName evidence="6">Aldehyde-activating protein</fullName>
    </submittedName>
</protein>
<evidence type="ECO:0000259" key="5">
    <source>
        <dbReference type="PROSITE" id="PS51891"/>
    </source>
</evidence>
<proteinExistence type="inferred from homology"/>
<dbReference type="InterPro" id="IPR011057">
    <property type="entry name" value="Mss4-like_sf"/>
</dbReference>
<keyword evidence="4" id="KW-0456">Lyase</keyword>
<evidence type="ECO:0000313" key="6">
    <source>
        <dbReference type="EMBL" id="PCJ23631.1"/>
    </source>
</evidence>
<keyword evidence="3" id="KW-0862">Zinc</keyword>
<sequence length="135" mass="14791">MKQTLTGGCLCGAVRFSVKDDFNAFYQCHCKQCQQLTGSAFASNILTTPENIEWLKGESDITAYEHPAREFSKSFCTVCGSSLPFVNKTRTALIVPAGSLNELPDLQPQANIFRSEEACWLVPGLGAKNYSGFPE</sequence>
<dbReference type="Gene3D" id="3.90.1590.10">
    <property type="entry name" value="glutathione-dependent formaldehyde- activating enzyme (gfa)"/>
    <property type="match status" value="1"/>
</dbReference>
<dbReference type="Proteomes" id="UP000218327">
    <property type="component" value="Unassembled WGS sequence"/>
</dbReference>
<reference evidence="7" key="1">
    <citation type="submission" date="2017-08" db="EMBL/GenBank/DDBJ databases">
        <title>A dynamic microbial community with high functional redundancy inhabits the cold, oxic subseafloor aquifer.</title>
        <authorList>
            <person name="Tully B.J."/>
            <person name="Wheat C.G."/>
            <person name="Glazer B.T."/>
            <person name="Huber J.A."/>
        </authorList>
    </citation>
    <scope>NUCLEOTIDE SEQUENCE [LARGE SCALE GENOMIC DNA]</scope>
</reference>
<organism evidence="6 7">
    <name type="scientific">SAR86 cluster bacterium</name>
    <dbReference type="NCBI Taxonomy" id="2030880"/>
    <lineage>
        <taxon>Bacteria</taxon>
        <taxon>Pseudomonadati</taxon>
        <taxon>Pseudomonadota</taxon>
        <taxon>Gammaproteobacteria</taxon>
        <taxon>SAR86 cluster</taxon>
    </lineage>
</organism>
<dbReference type="AlphaFoldDB" id="A0A2A5AX05"/>
<comment type="caution">
    <text evidence="6">The sequence shown here is derived from an EMBL/GenBank/DDBJ whole genome shotgun (WGS) entry which is preliminary data.</text>
</comment>
<dbReference type="EMBL" id="NVVJ01000036">
    <property type="protein sequence ID" value="PCJ23631.1"/>
    <property type="molecule type" value="Genomic_DNA"/>
</dbReference>
<dbReference type="PANTHER" id="PTHR33337:SF40">
    <property type="entry name" value="CENP-V_GFA DOMAIN-CONTAINING PROTEIN-RELATED"/>
    <property type="match status" value="1"/>
</dbReference>
<dbReference type="GO" id="GO:0046872">
    <property type="term" value="F:metal ion binding"/>
    <property type="evidence" value="ECO:0007669"/>
    <property type="project" value="UniProtKB-KW"/>
</dbReference>
<dbReference type="SUPFAM" id="SSF51316">
    <property type="entry name" value="Mss4-like"/>
    <property type="match status" value="1"/>
</dbReference>
<dbReference type="GO" id="GO:0016846">
    <property type="term" value="F:carbon-sulfur lyase activity"/>
    <property type="evidence" value="ECO:0007669"/>
    <property type="project" value="InterPro"/>
</dbReference>
<dbReference type="InterPro" id="IPR006913">
    <property type="entry name" value="CENP-V/GFA"/>
</dbReference>
<feature type="domain" description="CENP-V/GFA" evidence="5">
    <location>
        <begin position="5"/>
        <end position="131"/>
    </location>
</feature>
<gene>
    <name evidence="6" type="ORF">COA96_11320</name>
</gene>
<evidence type="ECO:0000256" key="1">
    <source>
        <dbReference type="ARBA" id="ARBA00005495"/>
    </source>
</evidence>
<dbReference type="Pfam" id="PF04828">
    <property type="entry name" value="GFA"/>
    <property type="match status" value="1"/>
</dbReference>
<evidence type="ECO:0000256" key="3">
    <source>
        <dbReference type="ARBA" id="ARBA00022833"/>
    </source>
</evidence>
<evidence type="ECO:0000313" key="7">
    <source>
        <dbReference type="Proteomes" id="UP000218327"/>
    </source>
</evidence>
<accession>A0A2A5AX05</accession>
<name>A0A2A5AX05_9GAMM</name>
<dbReference type="PROSITE" id="PS51891">
    <property type="entry name" value="CENP_V_GFA"/>
    <property type="match status" value="1"/>
</dbReference>
<evidence type="ECO:0000256" key="4">
    <source>
        <dbReference type="ARBA" id="ARBA00023239"/>
    </source>
</evidence>
<evidence type="ECO:0000256" key="2">
    <source>
        <dbReference type="ARBA" id="ARBA00022723"/>
    </source>
</evidence>
<keyword evidence="2" id="KW-0479">Metal-binding</keyword>